<proteinExistence type="predicted"/>
<evidence type="ECO:0000313" key="4">
    <source>
        <dbReference type="Proteomes" id="UP000077755"/>
    </source>
</evidence>
<evidence type="ECO:0000256" key="1">
    <source>
        <dbReference type="SAM" id="MobiDB-lite"/>
    </source>
</evidence>
<organism evidence="3 4">
    <name type="scientific">Daucus carota subsp. sativus</name>
    <name type="common">Carrot</name>
    <dbReference type="NCBI Taxonomy" id="79200"/>
    <lineage>
        <taxon>Eukaryota</taxon>
        <taxon>Viridiplantae</taxon>
        <taxon>Streptophyta</taxon>
        <taxon>Embryophyta</taxon>
        <taxon>Tracheophyta</taxon>
        <taxon>Spermatophyta</taxon>
        <taxon>Magnoliopsida</taxon>
        <taxon>eudicotyledons</taxon>
        <taxon>Gunneridae</taxon>
        <taxon>Pentapetalae</taxon>
        <taxon>asterids</taxon>
        <taxon>campanulids</taxon>
        <taxon>Apiales</taxon>
        <taxon>Apiaceae</taxon>
        <taxon>Apioideae</taxon>
        <taxon>Scandiceae</taxon>
        <taxon>Daucinae</taxon>
        <taxon>Daucus</taxon>
        <taxon>Daucus sect. Daucus</taxon>
    </lineage>
</organism>
<keyword evidence="2" id="KW-1133">Transmembrane helix</keyword>
<evidence type="ECO:0000256" key="2">
    <source>
        <dbReference type="SAM" id="Phobius"/>
    </source>
</evidence>
<dbReference type="Gramene" id="KZN03292">
    <property type="protein sequence ID" value="KZN03292"/>
    <property type="gene ID" value="DCAR_012048"/>
</dbReference>
<dbReference type="AlphaFoldDB" id="A0A166C4Y2"/>
<feature type="region of interest" description="Disordered" evidence="1">
    <location>
        <begin position="179"/>
        <end position="219"/>
    </location>
</feature>
<evidence type="ECO:0000313" key="3">
    <source>
        <dbReference type="EMBL" id="WOG94360.1"/>
    </source>
</evidence>
<sequence length="249" mass="28006">MTNYQSAGRNQKPRGLRVKQALQFTVMLAICVWLLYQIKPSRNENKNHSLSTWSKLSQEGRTLILGRKGCAVWSSNRSDSESKGAHFVEENDVTDDSGTGNWKSDQVLDKEKAVMENDIDEISTETESGSTLEHLGMDNETMLGHTEVEDGNYSFPDENGIPEELEKDYQKINLDHSSISSTHIGGKMSKRKAVPRQKAMQHKFLSKNKDDGTTEDLKNDIKAGVDSSTLKIMQVKSKYSDDFRAQNTL</sequence>
<protein>
    <submittedName>
        <fullName evidence="3">Uncharacterized protein</fullName>
    </submittedName>
</protein>
<reference evidence="3" key="2">
    <citation type="submission" date="2022-03" db="EMBL/GenBank/DDBJ databases">
        <title>Draft title - Genomic analysis of global carrot germplasm unveils the trajectory of domestication and the origin of high carotenoid orange carrot.</title>
        <authorList>
            <person name="Iorizzo M."/>
            <person name="Ellison S."/>
            <person name="Senalik D."/>
            <person name="Macko-Podgorni A."/>
            <person name="Grzebelus D."/>
            <person name="Bostan H."/>
            <person name="Rolling W."/>
            <person name="Curaba J."/>
            <person name="Simon P."/>
        </authorList>
    </citation>
    <scope>NUCLEOTIDE SEQUENCE</scope>
    <source>
        <tissue evidence="3">Leaf</tissue>
    </source>
</reference>
<feature type="compositionally biased region" description="Basic and acidic residues" evidence="1">
    <location>
        <begin position="207"/>
        <end position="219"/>
    </location>
</feature>
<dbReference type="OMA" id="PHEYERR"/>
<accession>A0A166C4Y2</accession>
<dbReference type="EMBL" id="CP093345">
    <property type="protein sequence ID" value="WOG94360.1"/>
    <property type="molecule type" value="Genomic_DNA"/>
</dbReference>
<gene>
    <name evidence="3" type="ORF">DCAR_0313654</name>
</gene>
<name>A0A166C4Y2_DAUCS</name>
<feature type="transmembrane region" description="Helical" evidence="2">
    <location>
        <begin position="21"/>
        <end position="38"/>
    </location>
</feature>
<keyword evidence="2" id="KW-0812">Transmembrane</keyword>
<dbReference type="PANTHER" id="PTHR33700">
    <property type="entry name" value="MYB-LIKE PROTEIN X"/>
    <property type="match status" value="1"/>
</dbReference>
<keyword evidence="4" id="KW-1185">Reference proteome</keyword>
<keyword evidence="2" id="KW-0472">Membrane</keyword>
<dbReference type="Proteomes" id="UP000077755">
    <property type="component" value="Chromosome 3"/>
</dbReference>
<feature type="compositionally biased region" description="Basic residues" evidence="1">
    <location>
        <begin position="188"/>
        <end position="206"/>
    </location>
</feature>
<dbReference type="PANTHER" id="PTHR33700:SF4">
    <property type="entry name" value="MYB-LIKE PROTEIN X"/>
    <property type="match status" value="1"/>
</dbReference>
<dbReference type="OrthoDB" id="1928179at2759"/>
<reference evidence="3" key="1">
    <citation type="journal article" date="2016" name="Nat. Genet.">
        <title>A high-quality carrot genome assembly provides new insights into carotenoid accumulation and asterid genome evolution.</title>
        <authorList>
            <person name="Iorizzo M."/>
            <person name="Ellison S."/>
            <person name="Senalik D."/>
            <person name="Zeng P."/>
            <person name="Satapoomin P."/>
            <person name="Huang J."/>
            <person name="Bowman M."/>
            <person name="Iovene M."/>
            <person name="Sanseverino W."/>
            <person name="Cavagnaro P."/>
            <person name="Yildiz M."/>
            <person name="Macko-Podgorni A."/>
            <person name="Moranska E."/>
            <person name="Grzebelus E."/>
            <person name="Grzebelus D."/>
            <person name="Ashrafi H."/>
            <person name="Zheng Z."/>
            <person name="Cheng S."/>
            <person name="Spooner D."/>
            <person name="Van Deynze A."/>
            <person name="Simon P."/>
        </authorList>
    </citation>
    <scope>NUCLEOTIDE SEQUENCE</scope>
    <source>
        <tissue evidence="3">Leaf</tissue>
    </source>
</reference>